<dbReference type="GO" id="GO:0008289">
    <property type="term" value="F:lipid binding"/>
    <property type="evidence" value="ECO:0007669"/>
    <property type="project" value="InterPro"/>
</dbReference>
<dbReference type="PANTHER" id="PTHR19308:SF14">
    <property type="entry name" value="START DOMAIN-CONTAINING PROTEIN"/>
    <property type="match status" value="1"/>
</dbReference>
<feature type="domain" description="START" evidence="2">
    <location>
        <begin position="549"/>
        <end position="725"/>
    </location>
</feature>
<dbReference type="OrthoDB" id="202129at2759"/>
<accession>A0A9W7L151</accession>
<dbReference type="InterPro" id="IPR002913">
    <property type="entry name" value="START_lipid-bd_dom"/>
</dbReference>
<protein>
    <recommendedName>
        <fullName evidence="2">START domain-containing protein</fullName>
    </recommendedName>
</protein>
<evidence type="ECO:0000256" key="1">
    <source>
        <dbReference type="SAM" id="Phobius"/>
    </source>
</evidence>
<dbReference type="SUPFAM" id="SSF55961">
    <property type="entry name" value="Bet v1-like"/>
    <property type="match status" value="2"/>
</dbReference>
<dbReference type="GO" id="GO:0005737">
    <property type="term" value="C:cytoplasm"/>
    <property type="evidence" value="ECO:0007669"/>
    <property type="project" value="UniProtKB-ARBA"/>
</dbReference>
<evidence type="ECO:0000313" key="3">
    <source>
        <dbReference type="EMBL" id="GMI18605.1"/>
    </source>
</evidence>
<feature type="transmembrane region" description="Helical" evidence="1">
    <location>
        <begin position="1662"/>
        <end position="1680"/>
    </location>
</feature>
<proteinExistence type="predicted"/>
<evidence type="ECO:0000313" key="4">
    <source>
        <dbReference type="Proteomes" id="UP001165122"/>
    </source>
</evidence>
<dbReference type="Pfam" id="PF01852">
    <property type="entry name" value="START"/>
    <property type="match status" value="1"/>
</dbReference>
<dbReference type="CDD" id="cd00177">
    <property type="entry name" value="START"/>
    <property type="match status" value="1"/>
</dbReference>
<sequence>MSLQGHDKTLEFTNIGELSRTELEARLQAALTENERYRVERNTVVIKPLDPDDYAVNRGGNDLLSKTTNICSFSNKVHEEPEDFLQALLTDQINDFKVQYQKVVEDNRASGGGVIVYWGFMKKNKACELLLRLKVERDGNNGDEIIIGVESIGEEELKTTTLPKPYSTAMKKVRLLLSKGTILLQGLQFGQTSFTFSAHVEIGENKKHEATVGLSSSHVMSTRHTLISKTGIDSTATSKGAKKKVGGGGRAGGEAEKLLCRIGDLLYDRFKKEDSIDERKKKDFIKNINNAPTLTEGEKKLIARSMKLVEEVSSKAKRVAGTANESVEKYLHKPKGGGAVVGMAVAKVDLSAVSLFANIWLLDSYAKKAEFKDRKIHEVSNLDGTRGLQFTVSVALPGSFQDRLFETWITWENLIDSDGRHTFIIAIAPLETYEGTHHEIAGAENMVEATSTGVHIIKELTENTCEWTRAQQADLKFSSAMPVSVLGMVAKQELAWSNQLQEKFRRNEKEVDRERMAALALKMIERRGKPLMGDQKAVFEGCEELLGGAGEEEWKALNSPSKEVEMSLKYFPPKKGERIIATGKAVGVVDCSAEEVAAWAMDFCSNGRMRRSKEEGDRANFELREKARVNERTFAQVNRFPFFLDNREFVFRMIWKSEEGKVLVAIESIDCEVDYGVKLKKTRALTRGLWQIEELPVLGGVKRCNVTFVQQFDAGGSIPTWVVNKKVPQALGAIQGAINEFRQDEKVDAADRKEKATFMREHGQEIVYDEEENALLERVRQKFEDSLKDGEGWKQLKSPDVFVKMEATFEEWGSSAVVGRAVTVVDATVEDCAAWEYLKMSRAQLNVHYKSGGGGLDRKVVNITDHSDIYHLAMDFGVASFAPREWLMKCVWKMLDANTMLVGIEDTEDNNFPIGAGKKYVRASATAFWKYERLNEENGAPQTKVTYYQQADLRGFIPKFVANVRITDALENLSLMREKFDKSLEIDGGRRVEIAKKIKLEEEAGGAEALAQFEALFEERQGWERPSRKFELADTKVQANVVGGKGWGSTSMNVRAEMEEAAAFFWDFGSRANIEISSDVERTVVEDEEGAGGFKRIVKRRQQSTHGGHHHDRSFASEMKLQRADGDRIFILMTGNAAAIETKETVAIQLRRLGGGRTKLEFACEIELGFGVSHGAVKHVVKRRLEEIIGVSIYYQRLVRLEDYEVEDGIALAHDLLWMAPSAKKRVERLVEVLTRSRAMKDLAETLPWFEAMMTVAIEGSLHMNKAVSTKMVCVSEKEAIQIGKNLIPCLKGRKVIAAGVDQWKIQNRAVRELVEKREWFEPFIVVVSKSIVKTAAWGLMWRVTVGAALSMADLITDLYVLWQYWEGGSKMLKYRNASLASLTTSIAIQLMVVVCIQNHKMGARRIFKEVLIVLLGFKGPVDAYRVASGAEKEKDTMLDPITEMTLSKCIEMFAESIPSTIIQTSAIINDLNSGGSISTTTYLSLLVSVLTTGFVSATLSYDWDTDPINRAKMPDFYGYVPDLPRVRTGMFMSLMGISSVKVLLTALLIVCLGYINVMYVVYFIGGDMMFYLVLKAVRGDFRYWLRIDGLAGLAISLLVRVVVKFIVDFAGIFQFRHPNEVGGLYFTLNLFIPVIGLGLVLNQMPGLVFSESMEKFLINRAIELGISLFAMIGFFFAIVDKKYRKTFLSVETAGQFTRRKFLDGDEIMKSDFVWNNEVHWASIRGKVEAWIRAGWWRWEEEKPEWFTDDWKANVPKEMIPRNLKEGGGVEEEKKDAVFRDEEAPIGRHKSLLDSLINRKENNKVAPDGEQEGSVIDQQEFIRAMERRGSILM</sequence>
<dbReference type="Proteomes" id="UP001165122">
    <property type="component" value="Unassembled WGS sequence"/>
</dbReference>
<keyword evidence="1" id="KW-0812">Transmembrane</keyword>
<keyword evidence="1" id="KW-1133">Transmembrane helix</keyword>
<dbReference type="PANTHER" id="PTHR19308">
    <property type="entry name" value="PHOSPHATIDYLCHOLINE TRANSFER PROTEIN"/>
    <property type="match status" value="1"/>
</dbReference>
<feature type="transmembrane region" description="Helical" evidence="1">
    <location>
        <begin position="1378"/>
        <end position="1397"/>
    </location>
</feature>
<gene>
    <name evidence="3" type="ORF">TrLO_g13436</name>
</gene>
<dbReference type="Gene3D" id="3.30.530.20">
    <property type="match status" value="2"/>
</dbReference>
<keyword evidence="4" id="KW-1185">Reference proteome</keyword>
<organism evidence="3 4">
    <name type="scientific">Triparma laevis f. longispina</name>
    <dbReference type="NCBI Taxonomy" id="1714387"/>
    <lineage>
        <taxon>Eukaryota</taxon>
        <taxon>Sar</taxon>
        <taxon>Stramenopiles</taxon>
        <taxon>Ochrophyta</taxon>
        <taxon>Bolidophyceae</taxon>
        <taxon>Parmales</taxon>
        <taxon>Triparmaceae</taxon>
        <taxon>Triparma</taxon>
    </lineage>
</organism>
<dbReference type="InterPro" id="IPR023393">
    <property type="entry name" value="START-like_dom_sf"/>
</dbReference>
<keyword evidence="1" id="KW-0472">Membrane</keyword>
<dbReference type="EMBL" id="BRXW01000339">
    <property type="protein sequence ID" value="GMI18605.1"/>
    <property type="molecule type" value="Genomic_DNA"/>
</dbReference>
<name>A0A9W7L151_9STRA</name>
<dbReference type="InterPro" id="IPR051213">
    <property type="entry name" value="START_lipid_transfer"/>
</dbReference>
<feature type="transmembrane region" description="Helical" evidence="1">
    <location>
        <begin position="1624"/>
        <end position="1642"/>
    </location>
</feature>
<comment type="caution">
    <text evidence="3">The sequence shown here is derived from an EMBL/GenBank/DDBJ whole genome shotgun (WGS) entry which is preliminary data.</text>
</comment>
<reference evidence="4" key="1">
    <citation type="journal article" date="2023" name="Commun. Biol.">
        <title>Genome analysis of Parmales, the sister group of diatoms, reveals the evolutionary specialization of diatoms from phago-mixotrophs to photoautotrophs.</title>
        <authorList>
            <person name="Ban H."/>
            <person name="Sato S."/>
            <person name="Yoshikawa S."/>
            <person name="Yamada K."/>
            <person name="Nakamura Y."/>
            <person name="Ichinomiya M."/>
            <person name="Sato N."/>
            <person name="Blanc-Mathieu R."/>
            <person name="Endo H."/>
            <person name="Kuwata A."/>
            <person name="Ogata H."/>
        </authorList>
    </citation>
    <scope>NUCLEOTIDE SEQUENCE [LARGE SCALE GENOMIC DNA]</scope>
    <source>
        <strain evidence="4">NIES 3700</strain>
    </source>
</reference>
<feature type="transmembrane region" description="Helical" evidence="1">
    <location>
        <begin position="1585"/>
        <end position="1604"/>
    </location>
</feature>
<evidence type="ECO:0000259" key="2">
    <source>
        <dbReference type="Pfam" id="PF01852"/>
    </source>
</evidence>
<feature type="transmembrane region" description="Helical" evidence="1">
    <location>
        <begin position="1543"/>
        <end position="1565"/>
    </location>
</feature>